<comment type="catalytic activity">
    <reaction evidence="8">
        <text>fluoride(in) = fluoride(out)</text>
        <dbReference type="Rhea" id="RHEA:76159"/>
        <dbReference type="ChEBI" id="CHEBI:17051"/>
    </reaction>
    <physiologicalReaction direction="left-to-right" evidence="8">
        <dbReference type="Rhea" id="RHEA:76160"/>
    </physiologicalReaction>
</comment>
<keyword evidence="3 10" id="KW-0812">Transmembrane</keyword>
<dbReference type="Proteomes" id="UP000076929">
    <property type="component" value="Chromosome"/>
</dbReference>
<keyword evidence="10" id="KW-0479">Metal-binding</keyword>
<evidence type="ECO:0000313" key="11">
    <source>
        <dbReference type="EMBL" id="ANE04748.1"/>
    </source>
</evidence>
<accession>A0A172QVT6</accession>
<keyword evidence="10" id="KW-0915">Sodium</keyword>
<dbReference type="EMBL" id="CP015622">
    <property type="protein sequence ID" value="ANE04748.1"/>
    <property type="molecule type" value="Genomic_DNA"/>
</dbReference>
<evidence type="ECO:0000256" key="6">
    <source>
        <dbReference type="ARBA" id="ARBA00023303"/>
    </source>
</evidence>
<comment type="activity regulation">
    <text evidence="10">Na(+) is not transported, but it plays an essential structural role and its presence is essential for fluoride channel function.</text>
</comment>
<gene>
    <name evidence="10" type="primary">fluC</name>
    <name evidence="10" type="synonym">crcB</name>
    <name evidence="11" type="ORF">ccrud_11415</name>
</gene>
<sequence>MIFIYAALGGFVGGFLRWLIAQLIPGKRATLMANTVACFVAGVVVCLELSHLYTVLLIAGFCGALSTWSTLAKEIGQLINDKKWQMALGYLSVTLILGFSAVFIGMQL</sequence>
<dbReference type="RefSeq" id="WP_066567761.1">
    <property type="nucleotide sequence ID" value="NZ_CP015622.1"/>
</dbReference>
<dbReference type="InterPro" id="IPR003691">
    <property type="entry name" value="FluC"/>
</dbReference>
<dbReference type="GO" id="GO:0062054">
    <property type="term" value="F:fluoride channel activity"/>
    <property type="evidence" value="ECO:0007669"/>
    <property type="project" value="UniProtKB-UniRule"/>
</dbReference>
<comment type="subcellular location">
    <subcellularLocation>
        <location evidence="1 10">Cell membrane</location>
        <topology evidence="1 10">Multi-pass membrane protein</topology>
    </subcellularLocation>
</comment>
<feature type="binding site" evidence="10">
    <location>
        <position position="66"/>
    </location>
    <ligand>
        <name>Na(+)</name>
        <dbReference type="ChEBI" id="CHEBI:29101"/>
        <note>structural</note>
    </ligand>
</feature>
<keyword evidence="12" id="KW-1185">Reference proteome</keyword>
<feature type="transmembrane region" description="Helical" evidence="10">
    <location>
        <begin position="87"/>
        <end position="106"/>
    </location>
</feature>
<keyword evidence="6 10" id="KW-0407">Ion channel</keyword>
<protein>
    <recommendedName>
        <fullName evidence="10">Fluoride-specific ion channel FluC</fullName>
    </recommendedName>
</protein>
<dbReference type="STRING" id="1652495.ccrud_11415"/>
<dbReference type="HAMAP" id="MF_00454">
    <property type="entry name" value="FluC"/>
    <property type="match status" value="1"/>
</dbReference>
<feature type="transmembrane region" description="Helical" evidence="10">
    <location>
        <begin position="31"/>
        <end position="50"/>
    </location>
</feature>
<evidence type="ECO:0000256" key="9">
    <source>
        <dbReference type="ARBA" id="ARBA00049940"/>
    </source>
</evidence>
<name>A0A172QVT6_9CORY</name>
<reference evidence="11 12" key="1">
    <citation type="submission" date="2016-05" db="EMBL/GenBank/DDBJ databases">
        <title>Complete genome sequence of Corynebacterium crudilactis, a new Corynebacterium species isolated from raw cow's milk.</title>
        <authorList>
            <person name="Christian R."/>
            <person name="Zimmermann J."/>
            <person name="Lipski A."/>
            <person name="Kalinowski J."/>
        </authorList>
    </citation>
    <scope>NUCLEOTIDE SEQUENCE [LARGE SCALE GENOMIC DNA]</scope>
    <source>
        <strain evidence="11 12">JZ16</strain>
    </source>
</reference>
<dbReference type="AlphaFoldDB" id="A0A172QVT6"/>
<keyword evidence="10" id="KW-0406">Ion transport</keyword>
<evidence type="ECO:0000313" key="12">
    <source>
        <dbReference type="Proteomes" id="UP000076929"/>
    </source>
</evidence>
<evidence type="ECO:0000256" key="1">
    <source>
        <dbReference type="ARBA" id="ARBA00004651"/>
    </source>
</evidence>
<keyword evidence="2 10" id="KW-1003">Cell membrane</keyword>
<dbReference type="KEGG" id="ccjz:ccrud_11415"/>
<dbReference type="OrthoDB" id="5148600at2"/>
<dbReference type="PANTHER" id="PTHR28259">
    <property type="entry name" value="FLUORIDE EXPORT PROTEIN 1-RELATED"/>
    <property type="match status" value="1"/>
</dbReference>
<evidence type="ECO:0000256" key="2">
    <source>
        <dbReference type="ARBA" id="ARBA00022475"/>
    </source>
</evidence>
<evidence type="ECO:0000256" key="3">
    <source>
        <dbReference type="ARBA" id="ARBA00022692"/>
    </source>
</evidence>
<feature type="transmembrane region" description="Helical" evidence="10">
    <location>
        <begin position="56"/>
        <end position="75"/>
    </location>
</feature>
<evidence type="ECO:0000256" key="8">
    <source>
        <dbReference type="ARBA" id="ARBA00035585"/>
    </source>
</evidence>
<keyword evidence="10" id="KW-0813">Transport</keyword>
<dbReference type="GO" id="GO:0140114">
    <property type="term" value="P:cellular detoxification of fluoride"/>
    <property type="evidence" value="ECO:0007669"/>
    <property type="project" value="UniProtKB-UniRule"/>
</dbReference>
<dbReference type="Pfam" id="PF02537">
    <property type="entry name" value="CRCB"/>
    <property type="match status" value="1"/>
</dbReference>
<feature type="transmembrane region" description="Helical" evidence="10">
    <location>
        <begin position="6"/>
        <end position="24"/>
    </location>
</feature>
<feature type="binding site" evidence="10">
    <location>
        <position position="63"/>
    </location>
    <ligand>
        <name>Na(+)</name>
        <dbReference type="ChEBI" id="CHEBI:29101"/>
        <note>structural</note>
    </ligand>
</feature>
<dbReference type="GO" id="GO:0046872">
    <property type="term" value="F:metal ion binding"/>
    <property type="evidence" value="ECO:0007669"/>
    <property type="project" value="UniProtKB-KW"/>
</dbReference>
<evidence type="ECO:0000256" key="4">
    <source>
        <dbReference type="ARBA" id="ARBA00022989"/>
    </source>
</evidence>
<keyword evidence="4 10" id="KW-1133">Transmembrane helix</keyword>
<dbReference type="PANTHER" id="PTHR28259:SF1">
    <property type="entry name" value="FLUORIDE EXPORT PROTEIN 1-RELATED"/>
    <property type="match status" value="1"/>
</dbReference>
<comment type="function">
    <text evidence="9 10">Fluoride-specific ion channel. Important for reducing fluoride concentration in the cell, thus reducing its toxicity.</text>
</comment>
<dbReference type="GO" id="GO:0005886">
    <property type="term" value="C:plasma membrane"/>
    <property type="evidence" value="ECO:0007669"/>
    <property type="project" value="UniProtKB-SubCell"/>
</dbReference>
<evidence type="ECO:0000256" key="7">
    <source>
        <dbReference type="ARBA" id="ARBA00035120"/>
    </source>
</evidence>
<evidence type="ECO:0000256" key="5">
    <source>
        <dbReference type="ARBA" id="ARBA00023136"/>
    </source>
</evidence>
<organism evidence="11 12">
    <name type="scientific">Corynebacterium crudilactis</name>
    <dbReference type="NCBI Taxonomy" id="1652495"/>
    <lineage>
        <taxon>Bacteria</taxon>
        <taxon>Bacillati</taxon>
        <taxon>Actinomycetota</taxon>
        <taxon>Actinomycetes</taxon>
        <taxon>Mycobacteriales</taxon>
        <taxon>Corynebacteriaceae</taxon>
        <taxon>Corynebacterium</taxon>
    </lineage>
</organism>
<comment type="similarity">
    <text evidence="7 10">Belongs to the fluoride channel Fluc/FEX (TC 1.A.43) family.</text>
</comment>
<keyword evidence="5 10" id="KW-0472">Membrane</keyword>
<evidence type="ECO:0000256" key="10">
    <source>
        <dbReference type="HAMAP-Rule" id="MF_00454"/>
    </source>
</evidence>
<proteinExistence type="inferred from homology"/>